<accession>A0ABW3U7I7</accession>
<evidence type="ECO:0000313" key="10">
    <source>
        <dbReference type="EMBL" id="MFD1216509.1"/>
    </source>
</evidence>
<dbReference type="Proteomes" id="UP001597264">
    <property type="component" value="Unassembled WGS sequence"/>
</dbReference>
<keyword evidence="5" id="KW-0143">Chaperone</keyword>
<keyword evidence="2 8" id="KW-0812">Transmembrane</keyword>
<feature type="compositionally biased region" description="Low complexity" evidence="7">
    <location>
        <begin position="98"/>
        <end position="116"/>
    </location>
</feature>
<protein>
    <submittedName>
        <fullName evidence="10">Molecular chaperone DnaJ</fullName>
    </submittedName>
</protein>
<dbReference type="PANTHER" id="PTHR12763">
    <property type="match status" value="1"/>
</dbReference>
<evidence type="ECO:0000256" key="2">
    <source>
        <dbReference type="ARBA" id="ARBA00022692"/>
    </source>
</evidence>
<evidence type="ECO:0000313" key="11">
    <source>
        <dbReference type="Proteomes" id="UP001597264"/>
    </source>
</evidence>
<keyword evidence="11" id="KW-1185">Reference proteome</keyword>
<dbReference type="SUPFAM" id="SSF46565">
    <property type="entry name" value="Chaperone J-domain"/>
    <property type="match status" value="1"/>
</dbReference>
<dbReference type="RefSeq" id="WP_230439161.1">
    <property type="nucleotide sequence ID" value="NZ_CP087715.1"/>
</dbReference>
<feature type="transmembrane region" description="Helical" evidence="8">
    <location>
        <begin position="30"/>
        <end position="47"/>
    </location>
</feature>
<name>A0ABW3U7I7_9GAMM</name>
<keyword evidence="3 8" id="KW-1133">Transmembrane helix</keyword>
<dbReference type="SMART" id="SM00271">
    <property type="entry name" value="DnaJ"/>
    <property type="match status" value="1"/>
</dbReference>
<dbReference type="PROSITE" id="PS50076">
    <property type="entry name" value="DNAJ_2"/>
    <property type="match status" value="1"/>
</dbReference>
<gene>
    <name evidence="10" type="ORF">ACFQ2X_07870</name>
</gene>
<organism evidence="10 11">
    <name type="scientific">Microbulbifer celer</name>
    <dbReference type="NCBI Taxonomy" id="435905"/>
    <lineage>
        <taxon>Bacteria</taxon>
        <taxon>Pseudomonadati</taxon>
        <taxon>Pseudomonadota</taxon>
        <taxon>Gammaproteobacteria</taxon>
        <taxon>Cellvibrionales</taxon>
        <taxon>Microbulbiferaceae</taxon>
        <taxon>Microbulbifer</taxon>
    </lineage>
</organism>
<comment type="subcellular location">
    <subcellularLocation>
        <location evidence="1">Membrane</location>
        <topology evidence="1">Single-pass membrane protein</topology>
    </subcellularLocation>
</comment>
<comment type="caution">
    <text evidence="10">The sequence shown here is derived from an EMBL/GenBank/DDBJ whole genome shotgun (WGS) entry which is preliminary data.</text>
</comment>
<reference evidence="11" key="1">
    <citation type="journal article" date="2019" name="Int. J. Syst. Evol. Microbiol.">
        <title>The Global Catalogue of Microorganisms (GCM) 10K type strain sequencing project: providing services to taxonomists for standard genome sequencing and annotation.</title>
        <authorList>
            <consortium name="The Broad Institute Genomics Platform"/>
            <consortium name="The Broad Institute Genome Sequencing Center for Infectious Disease"/>
            <person name="Wu L."/>
            <person name="Ma J."/>
        </authorList>
    </citation>
    <scope>NUCLEOTIDE SEQUENCE [LARGE SCALE GENOMIC DNA]</scope>
    <source>
        <strain evidence="11">CCUG 54356</strain>
    </source>
</reference>
<evidence type="ECO:0000256" key="3">
    <source>
        <dbReference type="ARBA" id="ARBA00022989"/>
    </source>
</evidence>
<evidence type="ECO:0000256" key="6">
    <source>
        <dbReference type="ARBA" id="ARBA00038105"/>
    </source>
</evidence>
<dbReference type="EMBL" id="JBHTLR010000007">
    <property type="protein sequence ID" value="MFD1216509.1"/>
    <property type="molecule type" value="Genomic_DNA"/>
</dbReference>
<dbReference type="CDD" id="cd06257">
    <property type="entry name" value="DnaJ"/>
    <property type="match status" value="1"/>
</dbReference>
<keyword evidence="4 8" id="KW-0472">Membrane</keyword>
<comment type="similarity">
    <text evidence="6">Belongs to the TIM14 family.</text>
</comment>
<evidence type="ECO:0000259" key="9">
    <source>
        <dbReference type="PROSITE" id="PS50076"/>
    </source>
</evidence>
<dbReference type="PANTHER" id="PTHR12763:SF28">
    <property type="entry name" value="GEO10507P1-RELATED"/>
    <property type="match status" value="1"/>
</dbReference>
<dbReference type="Gene3D" id="1.10.287.110">
    <property type="entry name" value="DnaJ domain"/>
    <property type="match status" value="1"/>
</dbReference>
<evidence type="ECO:0000256" key="5">
    <source>
        <dbReference type="ARBA" id="ARBA00023186"/>
    </source>
</evidence>
<feature type="region of interest" description="Disordered" evidence="7">
    <location>
        <begin position="89"/>
        <end position="120"/>
    </location>
</feature>
<evidence type="ECO:0000256" key="1">
    <source>
        <dbReference type="ARBA" id="ARBA00004167"/>
    </source>
</evidence>
<evidence type="ECO:0000256" key="7">
    <source>
        <dbReference type="SAM" id="MobiDB-lite"/>
    </source>
</evidence>
<feature type="domain" description="J" evidence="9">
    <location>
        <begin position="127"/>
        <end position="180"/>
    </location>
</feature>
<sequence>MILLIAVAILAWLALQKFKSSTPQERRKLIVQWTLVAVALAAVLLAISGRLHWVGAAIAAILPIANRLWRTFGRHIPWLAPLIAKHAQARQQKKDNRQGQQSDSDQSGQDQFQQQQKPHQPNLTIAEARQVLSVSADATREEIIGAHRRLIQKFHPDRGGNDYLASRINAAKALLLKQFD</sequence>
<dbReference type="InterPro" id="IPR036869">
    <property type="entry name" value="J_dom_sf"/>
</dbReference>
<proteinExistence type="inferred from homology"/>
<evidence type="ECO:0000256" key="4">
    <source>
        <dbReference type="ARBA" id="ARBA00023136"/>
    </source>
</evidence>
<dbReference type="InterPro" id="IPR001623">
    <property type="entry name" value="DnaJ_domain"/>
</dbReference>
<evidence type="ECO:0000256" key="8">
    <source>
        <dbReference type="SAM" id="Phobius"/>
    </source>
</evidence>